<dbReference type="Pfam" id="PF00172">
    <property type="entry name" value="Zn_clus"/>
    <property type="match status" value="2"/>
</dbReference>
<dbReference type="SUPFAM" id="SSF57701">
    <property type="entry name" value="Zn2/Cys6 DNA-binding domain"/>
    <property type="match status" value="1"/>
</dbReference>
<dbReference type="GO" id="GO:0008270">
    <property type="term" value="F:zinc ion binding"/>
    <property type="evidence" value="ECO:0007669"/>
    <property type="project" value="InterPro"/>
</dbReference>
<dbReference type="EMBL" id="HBEO01001253">
    <property type="protein sequence ID" value="CAD8466581.1"/>
    <property type="molecule type" value="Transcribed_RNA"/>
</dbReference>
<dbReference type="InterPro" id="IPR036864">
    <property type="entry name" value="Zn2-C6_fun-type_DNA-bd_sf"/>
</dbReference>
<dbReference type="PROSITE" id="PS00463">
    <property type="entry name" value="ZN2_CY6_FUNGAL_1"/>
    <property type="match status" value="2"/>
</dbReference>
<evidence type="ECO:0000313" key="4">
    <source>
        <dbReference type="EMBL" id="CAD8466581.1"/>
    </source>
</evidence>
<reference evidence="4" key="1">
    <citation type="submission" date="2021-01" db="EMBL/GenBank/DDBJ databases">
        <authorList>
            <person name="Corre E."/>
            <person name="Pelletier E."/>
            <person name="Niang G."/>
            <person name="Scheremetjew M."/>
            <person name="Finn R."/>
            <person name="Kale V."/>
            <person name="Holt S."/>
            <person name="Cochrane G."/>
            <person name="Meng A."/>
            <person name="Brown T."/>
            <person name="Cohen L."/>
        </authorList>
    </citation>
    <scope>NUCLEOTIDE SEQUENCE</scope>
    <source>
        <strain evidence="4">CCMP325</strain>
    </source>
</reference>
<dbReference type="PROSITE" id="PS50048">
    <property type="entry name" value="ZN2_CY6_FUNGAL_2"/>
    <property type="match status" value="2"/>
</dbReference>
<feature type="domain" description="Zn(2)-C6 fungal-type" evidence="3">
    <location>
        <begin position="23"/>
        <end position="52"/>
    </location>
</feature>
<feature type="domain" description="Zn(2)-C6 fungal-type" evidence="3">
    <location>
        <begin position="69"/>
        <end position="100"/>
    </location>
</feature>
<dbReference type="CDD" id="cd00067">
    <property type="entry name" value="GAL4"/>
    <property type="match status" value="2"/>
</dbReference>
<dbReference type="InterPro" id="IPR050335">
    <property type="entry name" value="ERT1_acuK_gluconeogen_tf"/>
</dbReference>
<evidence type="ECO:0000256" key="1">
    <source>
        <dbReference type="ARBA" id="ARBA00022723"/>
    </source>
</evidence>
<dbReference type="SMART" id="SM00066">
    <property type="entry name" value="GAL4"/>
    <property type="match status" value="2"/>
</dbReference>
<dbReference type="GO" id="GO:0000981">
    <property type="term" value="F:DNA-binding transcription factor activity, RNA polymerase II-specific"/>
    <property type="evidence" value="ECO:0007669"/>
    <property type="project" value="InterPro"/>
</dbReference>
<dbReference type="PANTHER" id="PTHR47659:SF7">
    <property type="entry name" value="FUNGAL TRANSCRIPTIONAL REGULATORY PROTEIN, N-TERMINAL DOMAIN-CONTAINING PROTEIN"/>
    <property type="match status" value="1"/>
</dbReference>
<organism evidence="4">
    <name type="scientific">Hanusia phi</name>
    <dbReference type="NCBI Taxonomy" id="3032"/>
    <lineage>
        <taxon>Eukaryota</taxon>
        <taxon>Cryptophyceae</taxon>
        <taxon>Pyrenomonadales</taxon>
        <taxon>Geminigeraceae</taxon>
        <taxon>Hanusia</taxon>
    </lineage>
</organism>
<sequence length="444" mass="51995">MVQNENKIMTKKRRVFLQPTPKACNECRRLKMKCEARRPCARCIIKGLSSQCCDTPCASGGPRGQVHRACVMCKKAKVRCDQNRPCLRCLQNGWQDQCMEFPAAVFVQEETESCPVDFLSIECLEVERPMEYRGNAILFQSHFEPCPFDRDCDHWLYPILRRSWEFGADASLLEDVFLKLPTFTQYVIGTGLSAFLTLQLAESNAQRSFNNTLQNDYEGVDVVEEIENQMWNQSTDTAVLRMRWSHDEETMQPKREELFANDLVSVVGIHKEEFVSRFAAHNVGIFMTELEWMCFILDEAFNAKESFVTRYWRCKNSWRTDNFDGCFWRFIVCKQFDGFGKLRYTRHFMQPISDEEYDEALRERPECCRPFMRCIGDFRTAALLRRDFAADYASNERILKLNETPEGRRKIHLLTLEFQKRFSPFVACANQIRKQLNVILPAMP</sequence>
<dbReference type="PANTHER" id="PTHR47659">
    <property type="entry name" value="ZN(II)2CYS6 TRANSCRIPTION FACTOR (EUROFUNG)-RELATED"/>
    <property type="match status" value="1"/>
</dbReference>
<evidence type="ECO:0000259" key="3">
    <source>
        <dbReference type="PROSITE" id="PS50048"/>
    </source>
</evidence>
<keyword evidence="1" id="KW-0479">Metal-binding</keyword>
<protein>
    <recommendedName>
        <fullName evidence="3">Zn(2)-C6 fungal-type domain-containing protein</fullName>
    </recommendedName>
</protein>
<proteinExistence type="predicted"/>
<evidence type="ECO:0000256" key="2">
    <source>
        <dbReference type="ARBA" id="ARBA00023242"/>
    </source>
</evidence>
<gene>
    <name evidence="4" type="ORF">HPHI1048_LOCUS874</name>
</gene>
<dbReference type="InterPro" id="IPR001138">
    <property type="entry name" value="Zn2Cys6_DnaBD"/>
</dbReference>
<keyword evidence="2" id="KW-0539">Nucleus</keyword>
<name>A0A7S0H882_9CRYP</name>
<dbReference type="Gene3D" id="4.10.240.10">
    <property type="entry name" value="Zn(2)-C6 fungal-type DNA-binding domain"/>
    <property type="match status" value="2"/>
</dbReference>
<accession>A0A7S0H882</accession>
<dbReference type="AlphaFoldDB" id="A0A7S0H882"/>